<keyword evidence="1" id="KW-0812">Transmembrane</keyword>
<dbReference type="Proteomes" id="UP000611796">
    <property type="component" value="Unassembled WGS sequence"/>
</dbReference>
<keyword evidence="1" id="KW-1133">Transmembrane helix</keyword>
<dbReference type="Pfam" id="PF13630">
    <property type="entry name" value="SdpI"/>
    <property type="match status" value="1"/>
</dbReference>
<evidence type="ECO:0000256" key="1">
    <source>
        <dbReference type="SAM" id="Phobius"/>
    </source>
</evidence>
<evidence type="ECO:0000313" key="2">
    <source>
        <dbReference type="EMBL" id="MBC6003607.1"/>
    </source>
</evidence>
<feature type="transmembrane region" description="Helical" evidence="1">
    <location>
        <begin position="6"/>
        <end position="25"/>
    </location>
</feature>
<accession>A0ABR7K3E0</accession>
<keyword evidence="3" id="KW-1185">Reference proteome</keyword>
<proteinExistence type="predicted"/>
<gene>
    <name evidence="2" type="ORF">H8891_07310</name>
</gene>
<comment type="caution">
    <text evidence="2">The sequence shown here is derived from an EMBL/GenBank/DDBJ whole genome shotgun (WGS) entry which is preliminary data.</text>
</comment>
<sequence>MYYFEHSYYLGILMTIVGLIMRYGAGERPNSSGYKTWSSCKNGTNWVIANKYAGKLGIICGFIYTIIFYFLDRFFNFKNEVGISLFVFFTVFVLIIIATEIRLYKENKKSH</sequence>
<dbReference type="RefSeq" id="WP_187005830.1">
    <property type="nucleotide sequence ID" value="NZ_JACRWD010000001.1"/>
</dbReference>
<reference evidence="2 3" key="1">
    <citation type="submission" date="2020-08" db="EMBL/GenBank/DDBJ databases">
        <authorList>
            <person name="Liu C."/>
            <person name="Sun Q."/>
        </authorList>
    </citation>
    <scope>NUCLEOTIDE SEQUENCE [LARGE SCALE GENOMIC DNA]</scope>
    <source>
        <strain evidence="2 3">NSJ-45</strain>
    </source>
</reference>
<organism evidence="2 3">
    <name type="scientific">Paeniclostridium hominis</name>
    <dbReference type="NCBI Taxonomy" id="2764329"/>
    <lineage>
        <taxon>Bacteria</taxon>
        <taxon>Bacillati</taxon>
        <taxon>Bacillota</taxon>
        <taxon>Clostridia</taxon>
        <taxon>Peptostreptococcales</taxon>
        <taxon>Peptostreptococcaceae</taxon>
        <taxon>Paeniclostridium</taxon>
    </lineage>
</organism>
<dbReference type="InterPro" id="IPR025962">
    <property type="entry name" value="SdpI/YhfL"/>
</dbReference>
<feature type="transmembrane region" description="Helical" evidence="1">
    <location>
        <begin position="52"/>
        <end position="71"/>
    </location>
</feature>
<protein>
    <submittedName>
        <fullName evidence="2">SdpI family protein</fullName>
    </submittedName>
</protein>
<evidence type="ECO:0000313" key="3">
    <source>
        <dbReference type="Proteomes" id="UP000611796"/>
    </source>
</evidence>
<feature type="transmembrane region" description="Helical" evidence="1">
    <location>
        <begin position="83"/>
        <end position="104"/>
    </location>
</feature>
<name>A0ABR7K3E0_9FIRM</name>
<dbReference type="EMBL" id="JACRWD010000001">
    <property type="protein sequence ID" value="MBC6003607.1"/>
    <property type="molecule type" value="Genomic_DNA"/>
</dbReference>
<keyword evidence="1" id="KW-0472">Membrane</keyword>